<dbReference type="AlphaFoldDB" id="A0A371RI66"/>
<feature type="transmembrane region" description="Helical" evidence="1">
    <location>
        <begin position="78"/>
        <end position="94"/>
    </location>
</feature>
<reference evidence="2 3" key="1">
    <citation type="submission" date="2018-08" db="EMBL/GenBank/DDBJ databases">
        <title>Parvularcula sp. SM1705, isolated from surface water of the South Sea China.</title>
        <authorList>
            <person name="Sun L."/>
        </authorList>
    </citation>
    <scope>NUCLEOTIDE SEQUENCE [LARGE SCALE GENOMIC DNA]</scope>
    <source>
        <strain evidence="2 3">SM1705</strain>
    </source>
</reference>
<protein>
    <recommendedName>
        <fullName evidence="4">DUF883 domain-containing protein</fullName>
    </recommendedName>
</protein>
<evidence type="ECO:0000256" key="1">
    <source>
        <dbReference type="SAM" id="Phobius"/>
    </source>
</evidence>
<organism evidence="2 3">
    <name type="scientific">Parvularcula marina</name>
    <dbReference type="NCBI Taxonomy" id="2292771"/>
    <lineage>
        <taxon>Bacteria</taxon>
        <taxon>Pseudomonadati</taxon>
        <taxon>Pseudomonadota</taxon>
        <taxon>Alphaproteobacteria</taxon>
        <taxon>Parvularculales</taxon>
        <taxon>Parvularculaceae</taxon>
        <taxon>Parvularcula</taxon>
    </lineage>
</organism>
<sequence length="97" mass="10049">MNTQTTNVNGESHDLDTLRADVSALRADLQTLLSDAGKVAGEFADSGMKRGKEAASRMSSAGKDGIAKAENSVKDHPVAALGIAFAFGALLGFAKRK</sequence>
<keyword evidence="1" id="KW-1133">Transmembrane helix</keyword>
<dbReference type="EMBL" id="QUQO01000001">
    <property type="protein sequence ID" value="RFB05154.1"/>
    <property type="molecule type" value="Genomic_DNA"/>
</dbReference>
<gene>
    <name evidence="2" type="ORF">DX908_07740</name>
</gene>
<dbReference type="Proteomes" id="UP000264589">
    <property type="component" value="Unassembled WGS sequence"/>
</dbReference>
<evidence type="ECO:0000313" key="2">
    <source>
        <dbReference type="EMBL" id="RFB05154.1"/>
    </source>
</evidence>
<dbReference type="RefSeq" id="WP_116391785.1">
    <property type="nucleotide sequence ID" value="NZ_CAXQPM010000023.1"/>
</dbReference>
<keyword evidence="3" id="KW-1185">Reference proteome</keyword>
<comment type="caution">
    <text evidence="2">The sequence shown here is derived from an EMBL/GenBank/DDBJ whole genome shotgun (WGS) entry which is preliminary data.</text>
</comment>
<keyword evidence="1" id="KW-0472">Membrane</keyword>
<evidence type="ECO:0008006" key="4">
    <source>
        <dbReference type="Google" id="ProtNLM"/>
    </source>
</evidence>
<keyword evidence="1" id="KW-0812">Transmembrane</keyword>
<name>A0A371RI66_9PROT</name>
<dbReference type="InParanoid" id="A0A371RI66"/>
<proteinExistence type="predicted"/>
<accession>A0A371RI66</accession>
<evidence type="ECO:0000313" key="3">
    <source>
        <dbReference type="Proteomes" id="UP000264589"/>
    </source>
</evidence>